<feature type="compositionally biased region" description="Polar residues" evidence="4">
    <location>
        <begin position="35"/>
        <end position="57"/>
    </location>
</feature>
<feature type="region of interest" description="Disordered" evidence="4">
    <location>
        <begin position="1"/>
        <end position="86"/>
    </location>
</feature>
<dbReference type="AlphaFoldDB" id="A0A409W8P8"/>
<keyword evidence="1 3" id="KW-0238">DNA-binding</keyword>
<name>A0A409W8P8_9AGAR</name>
<feature type="compositionally biased region" description="Acidic residues" evidence="4">
    <location>
        <begin position="58"/>
        <end position="67"/>
    </location>
</feature>
<dbReference type="OrthoDB" id="6247875at2759"/>
<protein>
    <recommendedName>
        <fullName evidence="5">HMG box domain-containing protein</fullName>
    </recommendedName>
</protein>
<keyword evidence="7" id="KW-1185">Reference proteome</keyword>
<feature type="compositionally biased region" description="Basic and acidic residues" evidence="4">
    <location>
        <begin position="1"/>
        <end position="13"/>
    </location>
</feature>
<dbReference type="Proteomes" id="UP000284706">
    <property type="component" value="Unassembled WGS sequence"/>
</dbReference>
<feature type="region of interest" description="Disordered" evidence="4">
    <location>
        <begin position="222"/>
        <end position="288"/>
    </location>
</feature>
<gene>
    <name evidence="6" type="ORF">CVT26_011447</name>
</gene>
<evidence type="ECO:0000256" key="1">
    <source>
        <dbReference type="ARBA" id="ARBA00023125"/>
    </source>
</evidence>
<dbReference type="CDD" id="cd01389">
    <property type="entry name" value="HMG-box_ROX1-like"/>
    <property type="match status" value="1"/>
</dbReference>
<feature type="compositionally biased region" description="Low complexity" evidence="4">
    <location>
        <begin position="251"/>
        <end position="265"/>
    </location>
</feature>
<evidence type="ECO:0000313" key="7">
    <source>
        <dbReference type="Proteomes" id="UP000284706"/>
    </source>
</evidence>
<dbReference type="PANTHER" id="PTHR45789">
    <property type="entry name" value="FI18025P1"/>
    <property type="match status" value="1"/>
</dbReference>
<dbReference type="EMBL" id="NHYE01005305">
    <property type="protein sequence ID" value="PPQ74886.1"/>
    <property type="molecule type" value="Genomic_DNA"/>
</dbReference>
<dbReference type="InterPro" id="IPR051356">
    <property type="entry name" value="SOX/SOX-like_TF"/>
</dbReference>
<dbReference type="Gene3D" id="1.10.30.10">
    <property type="entry name" value="High mobility group box domain"/>
    <property type="match status" value="1"/>
</dbReference>
<dbReference type="GO" id="GO:0005634">
    <property type="term" value="C:nucleus"/>
    <property type="evidence" value="ECO:0007669"/>
    <property type="project" value="UniProtKB-UniRule"/>
</dbReference>
<dbReference type="PANTHER" id="PTHR45789:SF2">
    <property type="entry name" value="FI18025P1"/>
    <property type="match status" value="1"/>
</dbReference>
<accession>A0A409W8P8</accession>
<dbReference type="GO" id="GO:0000981">
    <property type="term" value="F:DNA-binding transcription factor activity, RNA polymerase II-specific"/>
    <property type="evidence" value="ECO:0007669"/>
    <property type="project" value="TreeGrafter"/>
</dbReference>
<evidence type="ECO:0000259" key="5">
    <source>
        <dbReference type="PROSITE" id="PS50118"/>
    </source>
</evidence>
<organism evidence="6 7">
    <name type="scientific">Gymnopilus dilepis</name>
    <dbReference type="NCBI Taxonomy" id="231916"/>
    <lineage>
        <taxon>Eukaryota</taxon>
        <taxon>Fungi</taxon>
        <taxon>Dikarya</taxon>
        <taxon>Basidiomycota</taxon>
        <taxon>Agaricomycotina</taxon>
        <taxon>Agaricomycetes</taxon>
        <taxon>Agaricomycetidae</taxon>
        <taxon>Agaricales</taxon>
        <taxon>Agaricineae</taxon>
        <taxon>Hymenogastraceae</taxon>
        <taxon>Gymnopilus</taxon>
    </lineage>
</organism>
<dbReference type="InParanoid" id="A0A409W8P8"/>
<comment type="caution">
    <text evidence="6">The sequence shown here is derived from an EMBL/GenBank/DDBJ whole genome shotgun (WGS) entry which is preliminary data.</text>
</comment>
<reference evidence="6 7" key="1">
    <citation type="journal article" date="2018" name="Evol. Lett.">
        <title>Horizontal gene cluster transfer increased hallucinogenic mushroom diversity.</title>
        <authorList>
            <person name="Reynolds H.T."/>
            <person name="Vijayakumar V."/>
            <person name="Gluck-Thaler E."/>
            <person name="Korotkin H.B."/>
            <person name="Matheny P.B."/>
            <person name="Slot J.C."/>
        </authorList>
    </citation>
    <scope>NUCLEOTIDE SEQUENCE [LARGE SCALE GENOMIC DNA]</scope>
    <source>
        <strain evidence="6 7">SRW20</strain>
    </source>
</reference>
<feature type="DNA-binding region" description="HMG box" evidence="3">
    <location>
        <begin position="83"/>
        <end position="152"/>
    </location>
</feature>
<dbReference type="Pfam" id="PF00505">
    <property type="entry name" value="HMG_box"/>
    <property type="match status" value="1"/>
</dbReference>
<dbReference type="SUPFAM" id="SSF47095">
    <property type="entry name" value="HMG-box"/>
    <property type="match status" value="1"/>
</dbReference>
<dbReference type="InterPro" id="IPR009071">
    <property type="entry name" value="HMG_box_dom"/>
</dbReference>
<evidence type="ECO:0000256" key="3">
    <source>
        <dbReference type="PROSITE-ProRule" id="PRU00267"/>
    </source>
</evidence>
<proteinExistence type="predicted"/>
<dbReference type="GO" id="GO:0000978">
    <property type="term" value="F:RNA polymerase II cis-regulatory region sequence-specific DNA binding"/>
    <property type="evidence" value="ECO:0007669"/>
    <property type="project" value="TreeGrafter"/>
</dbReference>
<dbReference type="InterPro" id="IPR036910">
    <property type="entry name" value="HMG_box_dom_sf"/>
</dbReference>
<evidence type="ECO:0000313" key="6">
    <source>
        <dbReference type="EMBL" id="PPQ74886.1"/>
    </source>
</evidence>
<dbReference type="SMART" id="SM00398">
    <property type="entry name" value="HMG"/>
    <property type="match status" value="1"/>
</dbReference>
<feature type="domain" description="HMG box" evidence="5">
    <location>
        <begin position="83"/>
        <end position="152"/>
    </location>
</feature>
<evidence type="ECO:0000256" key="4">
    <source>
        <dbReference type="SAM" id="MobiDB-lite"/>
    </source>
</evidence>
<sequence>MPAERRKTSKQEESYDDNASIPTPGMDKTDFSFAPNVTATSFEHSGQAGTPDSTSDSDMYDFEDESQESSRVHHGRKKPANHIPRPPNAFILFRSSFIKGRHVSTGVETNHSTLSKIIGLTWQGLPEDERQKWHARAKIALTEHRRRFPQYTFRPIHTKRGKTQEKKKSREVGPKDEKRCAKIAELLVCGKKGQELEEAIQEFDKHHVPEIITRFEEPITASAFSDPTMTKADAPPVRRKASADSSRRSSCRASVSSSPSPLSPRMQVPSHVTETLETPPVTPFENSPYTPTEVTPHFDFDSFSFPMEPAVTVLPTGGQTFTQVVSPPIVPFEGMTNQDLSRLSVNTCYPATEEWTRRGSPTSISTGSMPSTPAEMGTHFPESYGAYASEVQQVYAPVPLDGTYSDYSKFPFPSMSDHMCNVKGRAGPPVDYPHFCPDIADAPMMRQDHDFSTLMQSLNSYSL</sequence>
<dbReference type="PROSITE" id="PS50118">
    <property type="entry name" value="HMG_BOX_2"/>
    <property type="match status" value="1"/>
</dbReference>
<evidence type="ECO:0000256" key="2">
    <source>
        <dbReference type="ARBA" id="ARBA00023242"/>
    </source>
</evidence>
<keyword evidence="2 3" id="KW-0539">Nucleus</keyword>
<dbReference type="STRING" id="231916.A0A409W8P8"/>